<evidence type="ECO:0000313" key="3">
    <source>
        <dbReference type="Proteomes" id="UP000184512"/>
    </source>
</evidence>
<protein>
    <submittedName>
        <fullName evidence="2">L-proline dehydrogenase</fullName>
    </submittedName>
</protein>
<dbReference type="AlphaFoldDB" id="A0A1M6I0C2"/>
<dbReference type="OrthoDB" id="9773461at2"/>
<evidence type="ECO:0000256" key="1">
    <source>
        <dbReference type="ARBA" id="ARBA00023002"/>
    </source>
</evidence>
<dbReference type="EMBL" id="FQZG01000036">
    <property type="protein sequence ID" value="SHJ27952.1"/>
    <property type="molecule type" value="Genomic_DNA"/>
</dbReference>
<organism evidence="2 3">
    <name type="scientific">Tessaracoccus bendigoensis DSM 12906</name>
    <dbReference type="NCBI Taxonomy" id="1123357"/>
    <lineage>
        <taxon>Bacteria</taxon>
        <taxon>Bacillati</taxon>
        <taxon>Actinomycetota</taxon>
        <taxon>Actinomycetes</taxon>
        <taxon>Propionibacteriales</taxon>
        <taxon>Propionibacteriaceae</taxon>
        <taxon>Tessaracoccus</taxon>
    </lineage>
</organism>
<sequence length="300" mass="32721">MASLNSAVRRFIRSNNVRQAALASGAAEEFARSYVAGSTVEQAVAVVRRLRSQGLLASLAYLPASDDEAETPAMLLDSITRLGALAADSEISIKPSSLGLRSDPASAASRLDDLCAAAGEVGALVTLEMQGEGQYRETLELWQRTRERHNGLGLTLPADIRRSEREAGVLAAEGARLRLCVGSYPVPKASGHRSEKEKSLALVRCIRRVMEGGGYAMVASHDPTIIAIAQEVASRNAVAAFEFQMFYGVRPLEQRRLADICYRSRTYLPFGPAWFEYLTTRIAARPRTLFSYLRAVGDKR</sequence>
<dbReference type="Gene3D" id="3.20.20.220">
    <property type="match status" value="1"/>
</dbReference>
<dbReference type="InterPro" id="IPR029041">
    <property type="entry name" value="FAD-linked_oxidoreductase-like"/>
</dbReference>
<evidence type="ECO:0000313" key="2">
    <source>
        <dbReference type="EMBL" id="SHJ27952.1"/>
    </source>
</evidence>
<dbReference type="GO" id="GO:0016491">
    <property type="term" value="F:oxidoreductase activity"/>
    <property type="evidence" value="ECO:0007669"/>
    <property type="project" value="UniProtKB-KW"/>
</dbReference>
<reference evidence="2 3" key="1">
    <citation type="submission" date="2016-11" db="EMBL/GenBank/DDBJ databases">
        <authorList>
            <person name="Jaros S."/>
            <person name="Januszkiewicz K."/>
            <person name="Wedrychowicz H."/>
        </authorList>
    </citation>
    <scope>NUCLEOTIDE SEQUENCE [LARGE SCALE GENOMIC DNA]</scope>
    <source>
        <strain evidence="2 3">DSM 12906</strain>
    </source>
</reference>
<dbReference type="SUPFAM" id="SSF51730">
    <property type="entry name" value="FAD-linked oxidoreductase"/>
    <property type="match status" value="1"/>
</dbReference>
<dbReference type="STRING" id="1123357.SAMN02745244_02129"/>
<gene>
    <name evidence="2" type="ORF">SAMN02745244_02129</name>
</gene>
<dbReference type="RefSeq" id="WP_073188031.1">
    <property type="nucleotide sequence ID" value="NZ_FQZG01000036.1"/>
</dbReference>
<proteinExistence type="predicted"/>
<keyword evidence="3" id="KW-1185">Reference proteome</keyword>
<name>A0A1M6I0C2_9ACTN</name>
<keyword evidence="1" id="KW-0560">Oxidoreductase</keyword>
<accession>A0A1M6I0C2</accession>
<dbReference type="Proteomes" id="UP000184512">
    <property type="component" value="Unassembled WGS sequence"/>
</dbReference>